<dbReference type="RefSeq" id="WP_008516200.1">
    <property type="nucleotide sequence ID" value="NZ_ACJM01000006.1"/>
</dbReference>
<dbReference type="SMART" id="SM00028">
    <property type="entry name" value="TPR"/>
    <property type="match status" value="5"/>
</dbReference>
<accession>C0GG39</accession>
<dbReference type="PROSITE" id="PS50293">
    <property type="entry name" value="TPR_REGION"/>
    <property type="match status" value="1"/>
</dbReference>
<feature type="repeat" description="TPR" evidence="3">
    <location>
        <begin position="36"/>
        <end position="69"/>
    </location>
</feature>
<dbReference type="InterPro" id="IPR052346">
    <property type="entry name" value="O-mannosyl-transferase_TMTC"/>
</dbReference>
<evidence type="ECO:0000256" key="1">
    <source>
        <dbReference type="ARBA" id="ARBA00022737"/>
    </source>
</evidence>
<evidence type="ECO:0000256" key="3">
    <source>
        <dbReference type="PROSITE-ProRule" id="PRU00339"/>
    </source>
</evidence>
<gene>
    <name evidence="4" type="ORF">DealDRAFT_1448</name>
</gene>
<dbReference type="InterPro" id="IPR019734">
    <property type="entry name" value="TPR_rpt"/>
</dbReference>
<reference evidence="4 5" key="1">
    <citation type="submission" date="2009-02" db="EMBL/GenBank/DDBJ databases">
        <title>Sequencing of the draft genome and assembly of Dethiobacter alkaliphilus AHT 1.</title>
        <authorList>
            <consortium name="US DOE Joint Genome Institute (JGI-PGF)"/>
            <person name="Lucas S."/>
            <person name="Copeland A."/>
            <person name="Lapidus A."/>
            <person name="Glavina del Rio T."/>
            <person name="Dalin E."/>
            <person name="Tice H."/>
            <person name="Bruce D."/>
            <person name="Goodwin L."/>
            <person name="Pitluck S."/>
            <person name="Larimer F."/>
            <person name="Land M.L."/>
            <person name="Hauser L."/>
            <person name="Muyzer G."/>
        </authorList>
    </citation>
    <scope>NUCLEOTIDE SEQUENCE [LARGE SCALE GENOMIC DNA]</scope>
    <source>
        <strain evidence="4 5">AHT 1</strain>
    </source>
</reference>
<dbReference type="PROSITE" id="PS50005">
    <property type="entry name" value="TPR"/>
    <property type="match status" value="2"/>
</dbReference>
<sequence>MAKPPLIKIIIPILIVLLLGSAWNIGSRLFLPLANFDALLQHGIRAYSEGQIDQAFLRFQDASEIRPNDATTHYMLAQSLEAMGREDEAMEHYQQTIELNPAKAAPYYNLAVIYNRRKDLPAAESQLIEALRQQRNFHGARLMLGGIYHEQEKYEEAVDELQRLLRNRDLERPLEIRARTFLARTYTAMEETQNAREQWQKILQLDHTNEEAQEALSNLR</sequence>
<dbReference type="AlphaFoldDB" id="C0GG39"/>
<organism evidence="4 5">
    <name type="scientific">Dethiobacter alkaliphilus AHT 1</name>
    <dbReference type="NCBI Taxonomy" id="555088"/>
    <lineage>
        <taxon>Bacteria</taxon>
        <taxon>Bacillati</taxon>
        <taxon>Bacillota</taxon>
        <taxon>Dethiobacteria</taxon>
        <taxon>Dethiobacterales</taxon>
        <taxon>Dethiobacteraceae</taxon>
        <taxon>Dethiobacter</taxon>
    </lineage>
</organism>
<dbReference type="Gene3D" id="1.25.40.10">
    <property type="entry name" value="Tetratricopeptide repeat domain"/>
    <property type="match status" value="2"/>
</dbReference>
<dbReference type="InterPro" id="IPR011990">
    <property type="entry name" value="TPR-like_helical_dom_sf"/>
</dbReference>
<name>C0GG39_DETAL</name>
<evidence type="ECO:0000313" key="4">
    <source>
        <dbReference type="EMBL" id="EEG77728.1"/>
    </source>
</evidence>
<dbReference type="Pfam" id="PF13181">
    <property type="entry name" value="TPR_8"/>
    <property type="match status" value="1"/>
</dbReference>
<feature type="repeat" description="TPR" evidence="3">
    <location>
        <begin position="70"/>
        <end position="103"/>
    </location>
</feature>
<proteinExistence type="predicted"/>
<dbReference type="EMBL" id="ACJM01000006">
    <property type="protein sequence ID" value="EEG77728.1"/>
    <property type="molecule type" value="Genomic_DNA"/>
</dbReference>
<keyword evidence="2 3" id="KW-0802">TPR repeat</keyword>
<evidence type="ECO:0000313" key="5">
    <source>
        <dbReference type="Proteomes" id="UP000006443"/>
    </source>
</evidence>
<protein>
    <submittedName>
        <fullName evidence="4">Tetratricopeptide TPR_2 repeat protein</fullName>
    </submittedName>
</protein>
<dbReference type="SUPFAM" id="SSF48452">
    <property type="entry name" value="TPR-like"/>
    <property type="match status" value="1"/>
</dbReference>
<dbReference type="eggNOG" id="COG0457">
    <property type="taxonomic scope" value="Bacteria"/>
</dbReference>
<dbReference type="STRING" id="555088.DealDRAFT_1448"/>
<keyword evidence="5" id="KW-1185">Reference proteome</keyword>
<dbReference type="Proteomes" id="UP000006443">
    <property type="component" value="Unassembled WGS sequence"/>
</dbReference>
<dbReference type="OrthoDB" id="1721581at2"/>
<keyword evidence="1" id="KW-0677">Repeat</keyword>
<comment type="caution">
    <text evidence="4">The sequence shown here is derived from an EMBL/GenBank/DDBJ whole genome shotgun (WGS) entry which is preliminary data.</text>
</comment>
<dbReference type="PANTHER" id="PTHR44227">
    <property type="match status" value="1"/>
</dbReference>
<dbReference type="PANTHER" id="PTHR44227:SF3">
    <property type="entry name" value="PROTEIN O-MANNOSYL-TRANSFERASE TMTC4"/>
    <property type="match status" value="1"/>
</dbReference>
<dbReference type="Pfam" id="PF13432">
    <property type="entry name" value="TPR_16"/>
    <property type="match status" value="1"/>
</dbReference>
<evidence type="ECO:0000256" key="2">
    <source>
        <dbReference type="ARBA" id="ARBA00022803"/>
    </source>
</evidence>